<dbReference type="InterPro" id="IPR029058">
    <property type="entry name" value="AB_hydrolase_fold"/>
</dbReference>
<dbReference type="GO" id="GO:0005737">
    <property type="term" value="C:cytoplasm"/>
    <property type="evidence" value="ECO:0007669"/>
    <property type="project" value="TreeGrafter"/>
</dbReference>
<dbReference type="SUPFAM" id="SSF53474">
    <property type="entry name" value="alpha/beta-Hydrolases"/>
    <property type="match status" value="1"/>
</dbReference>
<dbReference type="EMBL" id="KZ302003">
    <property type="protein sequence ID" value="PFH50467.1"/>
    <property type="molecule type" value="Genomic_DNA"/>
</dbReference>
<reference evidence="3 4" key="1">
    <citation type="submission" date="2014-02" db="EMBL/GenBank/DDBJ databases">
        <title>Transposable element dynamics among asymbiotic and ectomycorrhizal Amanita fungi.</title>
        <authorList>
            <consortium name="DOE Joint Genome Institute"/>
            <person name="Hess J."/>
            <person name="Skrede I."/>
            <person name="Wolfe B."/>
            <person name="LaButti K."/>
            <person name="Ohm R.A."/>
            <person name="Grigoriev I.V."/>
            <person name="Pringle A."/>
        </authorList>
    </citation>
    <scope>NUCLEOTIDE SEQUENCE [LARGE SCALE GENOMIC DNA]</scope>
    <source>
        <strain evidence="3 4">SKay4041</strain>
    </source>
</reference>
<name>A0A2A9NQE2_9AGAR</name>
<dbReference type="STRING" id="703135.A0A2A9NQE2"/>
<gene>
    <name evidence="3" type="ORF">AMATHDRAFT_61053</name>
</gene>
<organism evidence="3 4">
    <name type="scientific">Amanita thiersii Skay4041</name>
    <dbReference type="NCBI Taxonomy" id="703135"/>
    <lineage>
        <taxon>Eukaryota</taxon>
        <taxon>Fungi</taxon>
        <taxon>Dikarya</taxon>
        <taxon>Basidiomycota</taxon>
        <taxon>Agaricomycotina</taxon>
        <taxon>Agaricomycetes</taxon>
        <taxon>Agaricomycetidae</taxon>
        <taxon>Agaricales</taxon>
        <taxon>Pluteineae</taxon>
        <taxon>Amanitaceae</taxon>
        <taxon>Amanita</taxon>
    </lineage>
</organism>
<dbReference type="InterPro" id="IPR050593">
    <property type="entry name" value="LovG"/>
</dbReference>
<dbReference type="PANTHER" id="PTHR48070:SF6">
    <property type="entry name" value="ESTERASE OVCA2"/>
    <property type="match status" value="1"/>
</dbReference>
<evidence type="ECO:0000313" key="4">
    <source>
        <dbReference type="Proteomes" id="UP000242287"/>
    </source>
</evidence>
<dbReference type="Pfam" id="PF03959">
    <property type="entry name" value="FSH1"/>
    <property type="match status" value="1"/>
</dbReference>
<sequence length="269" mass="29173">MSTALRTVLVLHGFSQNANILSKRLGALRKECGSDFELVFLDAPMILQPVDLFGSSPQNQSQPTDLAALGAAEASATSEDPALTPRAWWKSNKERTIYNGIEDSLLLVRDILKERRFDGVFGFSQGAAFAAVIAALLERPYLYPSFLVDGKTPHPPLKFCVAVSGFKPGGHICEPIFTPSYSTPTLHVIGKTDVVVVEERSRQLINVSENKRVVEHEGGHFVPSKASWRKFLCEYMKNPESDLPAPGSSASGAATPIGADGESLMAMKL</sequence>
<dbReference type="OrthoDB" id="2094269at2759"/>
<feature type="domain" description="Serine hydrolase" evidence="2">
    <location>
        <begin position="5"/>
        <end position="230"/>
    </location>
</feature>
<evidence type="ECO:0000256" key="1">
    <source>
        <dbReference type="ARBA" id="ARBA00022801"/>
    </source>
</evidence>
<dbReference type="GO" id="GO:0016787">
    <property type="term" value="F:hydrolase activity"/>
    <property type="evidence" value="ECO:0007669"/>
    <property type="project" value="UniProtKB-KW"/>
</dbReference>
<evidence type="ECO:0000259" key="2">
    <source>
        <dbReference type="Pfam" id="PF03959"/>
    </source>
</evidence>
<dbReference type="GO" id="GO:0005634">
    <property type="term" value="C:nucleus"/>
    <property type="evidence" value="ECO:0007669"/>
    <property type="project" value="TreeGrafter"/>
</dbReference>
<keyword evidence="1" id="KW-0378">Hydrolase</keyword>
<dbReference type="AlphaFoldDB" id="A0A2A9NQE2"/>
<keyword evidence="4" id="KW-1185">Reference proteome</keyword>
<accession>A0A2A9NQE2</accession>
<dbReference type="InterPro" id="IPR005645">
    <property type="entry name" value="FSH-like_dom"/>
</dbReference>
<protein>
    <recommendedName>
        <fullName evidence="2">Serine hydrolase domain-containing protein</fullName>
    </recommendedName>
</protein>
<dbReference type="PANTHER" id="PTHR48070">
    <property type="entry name" value="ESTERASE OVCA2"/>
    <property type="match status" value="1"/>
</dbReference>
<dbReference type="Proteomes" id="UP000242287">
    <property type="component" value="Unassembled WGS sequence"/>
</dbReference>
<proteinExistence type="predicted"/>
<dbReference type="Gene3D" id="3.40.50.1820">
    <property type="entry name" value="alpha/beta hydrolase"/>
    <property type="match status" value="1"/>
</dbReference>
<evidence type="ECO:0000313" key="3">
    <source>
        <dbReference type="EMBL" id="PFH50467.1"/>
    </source>
</evidence>